<keyword evidence="12" id="KW-1185">Reference proteome</keyword>
<dbReference type="Proteomes" id="UP000429523">
    <property type="component" value="Unassembled WGS sequence"/>
</dbReference>
<evidence type="ECO:0008006" key="20">
    <source>
        <dbReference type="Google" id="ProtNLM"/>
    </source>
</evidence>
<evidence type="ECO:0000313" key="3">
    <source>
        <dbReference type="EMBL" id="KAE9013213.1"/>
    </source>
</evidence>
<evidence type="ECO:0000313" key="5">
    <source>
        <dbReference type="EMBL" id="KAE9125396.1"/>
    </source>
</evidence>
<dbReference type="EMBL" id="QXGA01000125">
    <property type="protein sequence ID" value="KAE9151940.1"/>
    <property type="molecule type" value="Genomic_DNA"/>
</dbReference>
<evidence type="ECO:0000313" key="8">
    <source>
        <dbReference type="EMBL" id="KAE9240765.1"/>
    </source>
</evidence>
<dbReference type="AlphaFoldDB" id="A0A6A3LBJ8"/>
<keyword evidence="1" id="KW-0732">Signal</keyword>
<dbReference type="Proteomes" id="UP000476176">
    <property type="component" value="Unassembled WGS sequence"/>
</dbReference>
<evidence type="ECO:0000313" key="4">
    <source>
        <dbReference type="EMBL" id="KAE9120665.1"/>
    </source>
</evidence>
<feature type="signal peptide" evidence="1">
    <location>
        <begin position="1"/>
        <end position="25"/>
    </location>
</feature>
<evidence type="ECO:0000313" key="2">
    <source>
        <dbReference type="EMBL" id="KAE8941570.1"/>
    </source>
</evidence>
<protein>
    <recommendedName>
        <fullName evidence="20">Secreted protein</fullName>
    </recommendedName>
</protein>
<feature type="chain" id="PRO_5036164944" description="Secreted protein" evidence="1">
    <location>
        <begin position="26"/>
        <end position="65"/>
    </location>
</feature>
<dbReference type="Proteomes" id="UP000437068">
    <property type="component" value="Unassembled WGS sequence"/>
</dbReference>
<evidence type="ECO:0000313" key="19">
    <source>
        <dbReference type="Proteomes" id="UP000488956"/>
    </source>
</evidence>
<reference evidence="17 18" key="1">
    <citation type="submission" date="2018-09" db="EMBL/GenBank/DDBJ databases">
        <title>Genomic investigation of the strawberry pathogen Phytophthora fragariae indicates pathogenicity is determined by transcriptional variation in three key races.</title>
        <authorList>
            <person name="Adams T.M."/>
            <person name="Armitage A.D."/>
            <person name="Sobczyk M.K."/>
            <person name="Bates H.J."/>
            <person name="Dunwell J.M."/>
            <person name="Nellist C.F."/>
            <person name="Harrison R.J."/>
        </authorList>
    </citation>
    <scope>NUCLEOTIDE SEQUENCE [LARGE SCALE GENOMIC DNA]</scope>
    <source>
        <strain evidence="10 13">A4</strain>
        <strain evidence="9 14">BC-1</strain>
        <strain evidence="8 18">BC-23</strain>
        <strain evidence="7 12">NOV-27</strain>
        <strain evidence="6 15">NOV-5</strain>
        <strain evidence="4 16">NOV-71</strain>
        <strain evidence="2 11">NOV-9</strain>
        <strain evidence="5 19">ONT-3</strain>
        <strain evidence="3 17">SCRP245</strain>
    </source>
</reference>
<evidence type="ECO:0000313" key="10">
    <source>
        <dbReference type="EMBL" id="KAE9313069.1"/>
    </source>
</evidence>
<dbReference type="Proteomes" id="UP000440732">
    <property type="component" value="Unassembled WGS sequence"/>
</dbReference>
<dbReference type="EMBL" id="QXFZ01000332">
    <property type="protein sequence ID" value="KAE9120665.1"/>
    <property type="molecule type" value="Genomic_DNA"/>
</dbReference>
<name>A0A6A3LBJ8_9STRA</name>
<dbReference type="EMBL" id="QXGC01000317">
    <property type="protein sequence ID" value="KAE9240765.1"/>
    <property type="molecule type" value="Genomic_DNA"/>
</dbReference>
<evidence type="ECO:0000313" key="18">
    <source>
        <dbReference type="Proteomes" id="UP000476176"/>
    </source>
</evidence>
<sequence>MCMCVCVFTFCVLGCIFHSAPFADTIYSYTIPSELWSRACMAIHRCQKLLAREWQLCFRDHGAGC</sequence>
<dbReference type="Proteomes" id="UP000488956">
    <property type="component" value="Unassembled WGS sequence"/>
</dbReference>
<dbReference type="EMBL" id="QXGF01000354">
    <property type="protein sequence ID" value="KAE8941570.1"/>
    <property type="molecule type" value="Genomic_DNA"/>
</dbReference>
<dbReference type="EMBL" id="QXFW01000407">
    <property type="protein sequence ID" value="KAE9013213.1"/>
    <property type="molecule type" value="Genomic_DNA"/>
</dbReference>
<evidence type="ECO:0000313" key="12">
    <source>
        <dbReference type="Proteomes" id="UP000433483"/>
    </source>
</evidence>
<dbReference type="EMBL" id="QXGD01000254">
    <property type="protein sequence ID" value="KAE9245845.1"/>
    <property type="molecule type" value="Genomic_DNA"/>
</dbReference>
<dbReference type="EMBL" id="QXGB01000354">
    <property type="protein sequence ID" value="KAE9218159.1"/>
    <property type="molecule type" value="Genomic_DNA"/>
</dbReference>
<evidence type="ECO:0000313" key="16">
    <source>
        <dbReference type="Proteomes" id="UP000441208"/>
    </source>
</evidence>
<gene>
    <name evidence="10" type="ORF">PF001_g8927</name>
    <name evidence="9" type="ORF">PF002_g7029</name>
    <name evidence="8" type="ORF">PF004_g7347</name>
    <name evidence="7" type="ORF">PF005_g8365</name>
    <name evidence="6" type="ORF">PF006_g3795</name>
    <name evidence="4" type="ORF">PF007_g8070</name>
    <name evidence="2" type="ORF">PF009_g8638</name>
    <name evidence="5" type="ORF">PF010_g5633</name>
    <name evidence="3" type="ORF">PF011_g8585</name>
</gene>
<dbReference type="Proteomes" id="UP000440367">
    <property type="component" value="Unassembled WGS sequence"/>
</dbReference>
<proteinExistence type="predicted"/>
<accession>A0A6A3LBJ8</accession>
<dbReference type="Proteomes" id="UP000460718">
    <property type="component" value="Unassembled WGS sequence"/>
</dbReference>
<dbReference type="EMBL" id="QXFX01000213">
    <property type="protein sequence ID" value="KAE9125396.1"/>
    <property type="molecule type" value="Genomic_DNA"/>
</dbReference>
<evidence type="ECO:0000313" key="7">
    <source>
        <dbReference type="EMBL" id="KAE9218159.1"/>
    </source>
</evidence>
<organism evidence="3 17">
    <name type="scientific">Phytophthora fragariae</name>
    <dbReference type="NCBI Taxonomy" id="53985"/>
    <lineage>
        <taxon>Eukaryota</taxon>
        <taxon>Sar</taxon>
        <taxon>Stramenopiles</taxon>
        <taxon>Oomycota</taxon>
        <taxon>Peronosporomycetes</taxon>
        <taxon>Peronosporales</taxon>
        <taxon>Peronosporaceae</taxon>
        <taxon>Phytophthora</taxon>
    </lineage>
</organism>
<evidence type="ECO:0000313" key="14">
    <source>
        <dbReference type="Proteomes" id="UP000440367"/>
    </source>
</evidence>
<dbReference type="Proteomes" id="UP000433483">
    <property type="component" value="Unassembled WGS sequence"/>
</dbReference>
<evidence type="ECO:0000313" key="9">
    <source>
        <dbReference type="EMBL" id="KAE9245845.1"/>
    </source>
</evidence>
<comment type="caution">
    <text evidence="3">The sequence shown here is derived from an EMBL/GenBank/DDBJ whole genome shotgun (WGS) entry which is preliminary data.</text>
</comment>
<dbReference type="EMBL" id="QXGE01000417">
    <property type="protein sequence ID" value="KAE9313069.1"/>
    <property type="molecule type" value="Genomic_DNA"/>
</dbReference>
<evidence type="ECO:0000313" key="11">
    <source>
        <dbReference type="Proteomes" id="UP000429523"/>
    </source>
</evidence>
<evidence type="ECO:0000313" key="15">
    <source>
        <dbReference type="Proteomes" id="UP000440732"/>
    </source>
</evidence>
<evidence type="ECO:0000313" key="6">
    <source>
        <dbReference type="EMBL" id="KAE9151940.1"/>
    </source>
</evidence>
<evidence type="ECO:0000256" key="1">
    <source>
        <dbReference type="SAM" id="SignalP"/>
    </source>
</evidence>
<evidence type="ECO:0000313" key="13">
    <source>
        <dbReference type="Proteomes" id="UP000437068"/>
    </source>
</evidence>
<dbReference type="Proteomes" id="UP000441208">
    <property type="component" value="Unassembled WGS sequence"/>
</dbReference>
<evidence type="ECO:0000313" key="17">
    <source>
        <dbReference type="Proteomes" id="UP000460718"/>
    </source>
</evidence>